<keyword evidence="7 8" id="KW-0472">Membrane</keyword>
<evidence type="ECO:0000256" key="2">
    <source>
        <dbReference type="ARBA" id="ARBA00006375"/>
    </source>
</evidence>
<evidence type="ECO:0000256" key="6">
    <source>
        <dbReference type="ARBA" id="ARBA00022989"/>
    </source>
</evidence>
<reference evidence="10" key="1">
    <citation type="submission" date="2021-01" db="EMBL/GenBank/DDBJ databases">
        <authorList>
            <person name="Corre E."/>
            <person name="Pelletier E."/>
            <person name="Niang G."/>
            <person name="Scheremetjew M."/>
            <person name="Finn R."/>
            <person name="Kale V."/>
            <person name="Holt S."/>
            <person name="Cochrane G."/>
            <person name="Meng A."/>
            <person name="Brown T."/>
            <person name="Cohen L."/>
        </authorList>
    </citation>
    <scope>NUCLEOTIDE SEQUENCE</scope>
    <source>
        <strain evidence="10">NY070348D</strain>
    </source>
</reference>
<comment type="similarity">
    <text evidence="2 9">Belongs to the mitochondrial carrier (TC 2.A.29) family.</text>
</comment>
<keyword evidence="5" id="KW-0677">Repeat</keyword>
<dbReference type="GO" id="GO:0016020">
    <property type="term" value="C:membrane"/>
    <property type="evidence" value="ECO:0007669"/>
    <property type="project" value="UniProtKB-SubCell"/>
</dbReference>
<dbReference type="Gene3D" id="1.50.40.10">
    <property type="entry name" value="Mitochondrial carrier domain"/>
    <property type="match status" value="1"/>
</dbReference>
<dbReference type="InterPro" id="IPR023395">
    <property type="entry name" value="MCP_dom_sf"/>
</dbReference>
<dbReference type="GO" id="GO:0055085">
    <property type="term" value="P:transmembrane transport"/>
    <property type="evidence" value="ECO:0007669"/>
    <property type="project" value="InterPro"/>
</dbReference>
<dbReference type="PANTHER" id="PTHR45618">
    <property type="entry name" value="MITOCHONDRIAL DICARBOXYLATE CARRIER-RELATED"/>
    <property type="match status" value="1"/>
</dbReference>
<evidence type="ECO:0000256" key="9">
    <source>
        <dbReference type="RuleBase" id="RU000488"/>
    </source>
</evidence>
<dbReference type="PRINTS" id="PR00784">
    <property type="entry name" value="MTUNCOUPLING"/>
</dbReference>
<sequence length="294" mass="31776">MSNDAGSRLFGSLVASGVAEVVTLPIDVAKVRLQVQTSTGGSQSIEYRGMFDCLRKIQTHEGTPALWKGLYPALVRQCLYSSCSLVLYEPVRDFVVKSTGGANSDGSVSYTQRLWSGGLAGAISITIFNWTEVLKTRMQTSSESLAVRAVISQVYRADGLLGFWAGIKPNVMRTFLVNAAELGTYDQAKTMLVPHLGDNLFAHLGASTVSGVCSALVSTPSDVIKTRLMNAAGQATATKYNGVADAFVKIYRNEGFGALYKGFVPICARKVVWCSTFFVLYEQLRAVANKKSEH</sequence>
<dbReference type="PROSITE" id="PS50920">
    <property type="entry name" value="SOLCAR"/>
    <property type="match status" value="3"/>
</dbReference>
<feature type="repeat" description="Solcar" evidence="8">
    <location>
        <begin position="3"/>
        <end position="94"/>
    </location>
</feature>
<dbReference type="EMBL" id="HBHK01006192">
    <property type="protein sequence ID" value="CAD9671860.1"/>
    <property type="molecule type" value="Transcribed_RNA"/>
</dbReference>
<evidence type="ECO:0000256" key="7">
    <source>
        <dbReference type="ARBA" id="ARBA00023136"/>
    </source>
</evidence>
<dbReference type="SUPFAM" id="SSF103506">
    <property type="entry name" value="Mitochondrial carrier"/>
    <property type="match status" value="1"/>
</dbReference>
<feature type="repeat" description="Solcar" evidence="8">
    <location>
        <begin position="108"/>
        <end position="191"/>
    </location>
</feature>
<evidence type="ECO:0000256" key="8">
    <source>
        <dbReference type="PROSITE-ProRule" id="PRU00282"/>
    </source>
</evidence>
<comment type="subcellular location">
    <subcellularLocation>
        <location evidence="1">Membrane</location>
        <topology evidence="1">Multi-pass membrane protein</topology>
    </subcellularLocation>
</comment>
<keyword evidence="6" id="KW-1133">Transmembrane helix</keyword>
<gene>
    <name evidence="10" type="ORF">QSP1433_LOCUS3726</name>
</gene>
<dbReference type="Pfam" id="PF00153">
    <property type="entry name" value="Mito_carr"/>
    <property type="match status" value="3"/>
</dbReference>
<evidence type="ECO:0000256" key="3">
    <source>
        <dbReference type="ARBA" id="ARBA00022448"/>
    </source>
</evidence>
<dbReference type="InterPro" id="IPR018108">
    <property type="entry name" value="MCP_transmembrane"/>
</dbReference>
<dbReference type="InterPro" id="IPR002067">
    <property type="entry name" value="MCP"/>
</dbReference>
<evidence type="ECO:0000313" key="10">
    <source>
        <dbReference type="EMBL" id="CAD9671860.1"/>
    </source>
</evidence>
<accession>A0A7S2W7F8</accession>
<evidence type="ECO:0000256" key="1">
    <source>
        <dbReference type="ARBA" id="ARBA00004141"/>
    </source>
</evidence>
<protein>
    <recommendedName>
        <fullName evidence="11">Mitochondrial carrier protein</fullName>
    </recommendedName>
</protein>
<dbReference type="AlphaFoldDB" id="A0A7S2W7F8"/>
<evidence type="ECO:0000256" key="5">
    <source>
        <dbReference type="ARBA" id="ARBA00022737"/>
    </source>
</evidence>
<keyword evidence="4 8" id="KW-0812">Transmembrane</keyword>
<name>A0A7S2W7F8_9STRA</name>
<keyword evidence="3 9" id="KW-0813">Transport</keyword>
<organism evidence="10">
    <name type="scientific">Mucochytrium quahogii</name>
    <dbReference type="NCBI Taxonomy" id="96639"/>
    <lineage>
        <taxon>Eukaryota</taxon>
        <taxon>Sar</taxon>
        <taxon>Stramenopiles</taxon>
        <taxon>Bigyra</taxon>
        <taxon>Labyrinthulomycetes</taxon>
        <taxon>Thraustochytrida</taxon>
        <taxon>Thraustochytriidae</taxon>
        <taxon>Mucochytrium</taxon>
    </lineage>
</organism>
<evidence type="ECO:0000256" key="4">
    <source>
        <dbReference type="ARBA" id="ARBA00022692"/>
    </source>
</evidence>
<dbReference type="InterPro" id="IPR050391">
    <property type="entry name" value="Mito_Metabolite_Transporter"/>
</dbReference>
<evidence type="ECO:0008006" key="11">
    <source>
        <dbReference type="Google" id="ProtNLM"/>
    </source>
</evidence>
<proteinExistence type="inferred from homology"/>
<feature type="repeat" description="Solcar" evidence="8">
    <location>
        <begin position="198"/>
        <end position="287"/>
    </location>
</feature>